<dbReference type="EMBL" id="JACGXL010000001">
    <property type="protein sequence ID" value="MBA8886900.1"/>
    <property type="molecule type" value="Genomic_DNA"/>
</dbReference>
<comment type="caution">
    <text evidence="3">The sequence shown here is derived from an EMBL/GenBank/DDBJ whole genome shotgun (WGS) entry which is preliminary data.</text>
</comment>
<reference evidence="3 4" key="1">
    <citation type="submission" date="2020-07" db="EMBL/GenBank/DDBJ databases">
        <title>Genomic Encyclopedia of Type Strains, Phase IV (KMG-V): Genome sequencing to study the core and pangenomes of soil and plant-associated prokaryotes.</title>
        <authorList>
            <person name="Whitman W."/>
        </authorList>
    </citation>
    <scope>NUCLEOTIDE SEQUENCE [LARGE SCALE GENOMIC DNA]</scope>
    <source>
        <strain evidence="3 4">RH2WT43</strain>
    </source>
</reference>
<dbReference type="AlphaFoldDB" id="A0A839F1A5"/>
<dbReference type="InterPro" id="IPR044922">
    <property type="entry name" value="DUF2063_N_sf"/>
</dbReference>
<evidence type="ECO:0000313" key="4">
    <source>
        <dbReference type="Proteomes" id="UP000550401"/>
    </source>
</evidence>
<dbReference type="InterPro" id="IPR018640">
    <property type="entry name" value="DUF2063"/>
</dbReference>
<dbReference type="Pfam" id="PF22106">
    <property type="entry name" value="NGO1945_C"/>
    <property type="match status" value="1"/>
</dbReference>
<gene>
    <name evidence="3" type="ORF">FHW12_001091</name>
</gene>
<dbReference type="RefSeq" id="WP_182529937.1">
    <property type="nucleotide sequence ID" value="NZ_JACGXL010000001.1"/>
</dbReference>
<evidence type="ECO:0008006" key="5">
    <source>
        <dbReference type="Google" id="ProtNLM"/>
    </source>
</evidence>
<sequence>MRAAPEAGSTRAAQYAFAAHIRDPLRAPAPPDVEPRRMAVYTELFFNNVSNLLAANFPVIRRLHDDTAWEARVRAFYRDHRARTPLFTEIAREFIRHLEARADAGAGDPPFLVELAHYEWSELALSLDEADVNAPGCDRAGDVLAGVPVLSPVARLLAYRWPVHRIGPDFIPDEPAPQPVLLLLVRDRDDEVRFIEIDALSAMLVERLGANRHRTGAGCIDDLLAELGRAGDPALLASGAAILNHLRTRDVILGTAVA</sequence>
<accession>A0A839F1A5</accession>
<dbReference type="Gene3D" id="1.10.150.690">
    <property type="entry name" value="DUF2063"/>
    <property type="match status" value="1"/>
</dbReference>
<feature type="domain" description="Putative DNA-binding" evidence="1">
    <location>
        <begin position="13"/>
        <end position="98"/>
    </location>
</feature>
<dbReference type="Proteomes" id="UP000550401">
    <property type="component" value="Unassembled WGS sequence"/>
</dbReference>
<name>A0A839F1A5_9GAMM</name>
<dbReference type="Gene3D" id="3.90.930.50">
    <property type="match status" value="1"/>
</dbReference>
<evidence type="ECO:0000313" key="3">
    <source>
        <dbReference type="EMBL" id="MBA8886900.1"/>
    </source>
</evidence>
<evidence type="ECO:0000259" key="2">
    <source>
        <dbReference type="Pfam" id="PF22106"/>
    </source>
</evidence>
<evidence type="ECO:0000259" key="1">
    <source>
        <dbReference type="Pfam" id="PF09836"/>
    </source>
</evidence>
<keyword evidence="4" id="KW-1185">Reference proteome</keyword>
<protein>
    <recommendedName>
        <fullName evidence="5">DNA-binding domain-containing protein</fullName>
    </recommendedName>
</protein>
<dbReference type="InterPro" id="IPR054098">
    <property type="entry name" value="NGO1945-like_C"/>
</dbReference>
<proteinExistence type="predicted"/>
<feature type="domain" description="NGO1945-like C-terminal" evidence="2">
    <location>
        <begin position="151"/>
        <end position="247"/>
    </location>
</feature>
<dbReference type="Pfam" id="PF09836">
    <property type="entry name" value="DUF2063"/>
    <property type="match status" value="1"/>
</dbReference>
<organism evidence="3 4">
    <name type="scientific">Dokdonella fugitiva</name>
    <dbReference type="NCBI Taxonomy" id="328517"/>
    <lineage>
        <taxon>Bacteria</taxon>
        <taxon>Pseudomonadati</taxon>
        <taxon>Pseudomonadota</taxon>
        <taxon>Gammaproteobacteria</taxon>
        <taxon>Lysobacterales</taxon>
        <taxon>Rhodanobacteraceae</taxon>
        <taxon>Dokdonella</taxon>
    </lineage>
</organism>